<dbReference type="Proteomes" id="UP000031599">
    <property type="component" value="Unassembled WGS sequence"/>
</dbReference>
<organism evidence="2 3">
    <name type="scientific">Enhygromyxa salina</name>
    <dbReference type="NCBI Taxonomy" id="215803"/>
    <lineage>
        <taxon>Bacteria</taxon>
        <taxon>Pseudomonadati</taxon>
        <taxon>Myxococcota</taxon>
        <taxon>Polyangia</taxon>
        <taxon>Nannocystales</taxon>
        <taxon>Nannocystaceae</taxon>
        <taxon>Enhygromyxa</taxon>
    </lineage>
</organism>
<dbReference type="Gene3D" id="3.40.30.10">
    <property type="entry name" value="Glutaredoxin"/>
    <property type="match status" value="1"/>
</dbReference>
<sequence>MLRLYGTVTSPYVRRVRIVAHELGLACELVDTFGDEGQAAMRALNPLWKVPTAELDGQPIFDSRVINHTLLRRHGPGSLAPVSADDPATDNLVTVIDGALDALINAFYLSKDGVSPESASYVGKQQQRAAAAMQWIADRVDDGWLTPAKQFGLAEIALCTCAGWMQFRKTYPVERHASIARLVERHGSRPSLVETRPPSS</sequence>
<comment type="caution">
    <text evidence="2">The sequence shown here is derived from an EMBL/GenBank/DDBJ whole genome shotgun (WGS) entry which is preliminary data.</text>
</comment>
<protein>
    <submittedName>
        <fullName evidence="2">Glutathione S-transferase family protein</fullName>
    </submittedName>
</protein>
<dbReference type="RefSeq" id="WP_052548259.1">
    <property type="nucleotide sequence ID" value="NZ_JMCC02000023.1"/>
</dbReference>
<reference evidence="2 3" key="1">
    <citation type="submission" date="2014-12" db="EMBL/GenBank/DDBJ databases">
        <title>Genome assembly of Enhygromyxa salina DSM 15201.</title>
        <authorList>
            <person name="Sharma G."/>
            <person name="Subramanian S."/>
        </authorList>
    </citation>
    <scope>NUCLEOTIDE SEQUENCE [LARGE SCALE GENOMIC DNA]</scope>
    <source>
        <strain evidence="2 3">DSM 15201</strain>
    </source>
</reference>
<evidence type="ECO:0000313" key="2">
    <source>
        <dbReference type="EMBL" id="KIG17470.1"/>
    </source>
</evidence>
<dbReference type="PROSITE" id="PS50404">
    <property type="entry name" value="GST_NTER"/>
    <property type="match status" value="1"/>
</dbReference>
<gene>
    <name evidence="2" type="ORF">DB30_03171</name>
</gene>
<dbReference type="SUPFAM" id="SSF52833">
    <property type="entry name" value="Thioredoxin-like"/>
    <property type="match status" value="1"/>
</dbReference>
<accession>A0A0C2D738</accession>
<dbReference type="Pfam" id="PF13417">
    <property type="entry name" value="GST_N_3"/>
    <property type="match status" value="1"/>
</dbReference>
<evidence type="ECO:0000313" key="3">
    <source>
        <dbReference type="Proteomes" id="UP000031599"/>
    </source>
</evidence>
<evidence type="ECO:0000259" key="1">
    <source>
        <dbReference type="PROSITE" id="PS50404"/>
    </source>
</evidence>
<dbReference type="AlphaFoldDB" id="A0A0C2D738"/>
<proteinExistence type="predicted"/>
<dbReference type="SUPFAM" id="SSF47616">
    <property type="entry name" value="GST C-terminal domain-like"/>
    <property type="match status" value="1"/>
</dbReference>
<keyword evidence="2" id="KW-0808">Transferase</keyword>
<dbReference type="InterPro" id="IPR036282">
    <property type="entry name" value="Glutathione-S-Trfase_C_sf"/>
</dbReference>
<dbReference type="EMBL" id="JMCC02000023">
    <property type="protein sequence ID" value="KIG17470.1"/>
    <property type="molecule type" value="Genomic_DNA"/>
</dbReference>
<name>A0A0C2D738_9BACT</name>
<feature type="domain" description="GST N-terminal" evidence="1">
    <location>
        <begin position="1"/>
        <end position="78"/>
    </location>
</feature>
<dbReference type="GO" id="GO:0016740">
    <property type="term" value="F:transferase activity"/>
    <property type="evidence" value="ECO:0007669"/>
    <property type="project" value="UniProtKB-KW"/>
</dbReference>
<dbReference type="Gene3D" id="1.20.1050.10">
    <property type="match status" value="1"/>
</dbReference>
<dbReference type="InterPro" id="IPR036249">
    <property type="entry name" value="Thioredoxin-like_sf"/>
</dbReference>
<dbReference type="InterPro" id="IPR004045">
    <property type="entry name" value="Glutathione_S-Trfase_N"/>
</dbReference>